<organism evidence="1 2">
    <name type="scientific">Vibrio zhugei</name>
    <dbReference type="NCBI Taxonomy" id="2479546"/>
    <lineage>
        <taxon>Bacteria</taxon>
        <taxon>Pseudomonadati</taxon>
        <taxon>Pseudomonadota</taxon>
        <taxon>Gammaproteobacteria</taxon>
        <taxon>Vibrionales</taxon>
        <taxon>Vibrionaceae</taxon>
        <taxon>Vibrio</taxon>
    </lineage>
</organism>
<gene>
    <name evidence="1" type="ORF">ACFODT_06245</name>
</gene>
<dbReference type="PANTHER" id="PTHR45458:SF1">
    <property type="entry name" value="SHORT CHAIN DEHYDROGENASE"/>
    <property type="match status" value="1"/>
</dbReference>
<name>A0ABV7C5Y6_9VIBR</name>
<protein>
    <submittedName>
        <fullName evidence="1">SDR family NAD(P)-dependent oxidoreductase</fullName>
    </submittedName>
</protein>
<keyword evidence="2" id="KW-1185">Reference proteome</keyword>
<dbReference type="InterPro" id="IPR002347">
    <property type="entry name" value="SDR_fam"/>
</dbReference>
<comment type="caution">
    <text evidence="1">The sequence shown here is derived from an EMBL/GenBank/DDBJ whole genome shotgun (WGS) entry which is preliminary data.</text>
</comment>
<reference evidence="2" key="1">
    <citation type="journal article" date="2019" name="Int. J. Syst. Evol. Microbiol.">
        <title>The Global Catalogue of Microorganisms (GCM) 10K type strain sequencing project: providing services to taxonomists for standard genome sequencing and annotation.</title>
        <authorList>
            <consortium name="The Broad Institute Genomics Platform"/>
            <consortium name="The Broad Institute Genome Sequencing Center for Infectious Disease"/>
            <person name="Wu L."/>
            <person name="Ma J."/>
        </authorList>
    </citation>
    <scope>NUCLEOTIDE SEQUENCE [LARGE SCALE GENOMIC DNA]</scope>
    <source>
        <strain evidence="2">KCTC 62784</strain>
    </source>
</reference>
<evidence type="ECO:0000313" key="2">
    <source>
        <dbReference type="Proteomes" id="UP001595384"/>
    </source>
</evidence>
<evidence type="ECO:0000313" key="1">
    <source>
        <dbReference type="EMBL" id="MFC3023417.1"/>
    </source>
</evidence>
<dbReference type="Gene3D" id="3.40.50.720">
    <property type="entry name" value="NAD(P)-binding Rossmann-like Domain"/>
    <property type="match status" value="1"/>
</dbReference>
<sequence>MKKQALIIGASQGIGFGLSQVLASRDWQVTATYRSTTEDNSDPTIQWLTLDINDTKQHRAFCEQLQSQKYDAIIINAGIHGPHCTFVDKASDDDLFELYKTNTISPMRLASHLLPYVKADTGVLGFTSSIMGSLNENTEAAMPIYSSSKSALNMLTRSLRPQATANGVTLLSLHPGWVSTRLGGEVAPVSVDASAAGLANVIEQAQGKQGHHFLDFQGKSLSW</sequence>
<dbReference type="EMBL" id="JBHRSE010000039">
    <property type="protein sequence ID" value="MFC3023417.1"/>
    <property type="molecule type" value="Genomic_DNA"/>
</dbReference>
<dbReference type="InterPro" id="IPR036291">
    <property type="entry name" value="NAD(P)-bd_dom_sf"/>
</dbReference>
<proteinExistence type="predicted"/>
<dbReference type="PANTHER" id="PTHR45458">
    <property type="entry name" value="SHORT-CHAIN DEHYDROGENASE/REDUCTASE SDR"/>
    <property type="match status" value="1"/>
</dbReference>
<dbReference type="SUPFAM" id="SSF51735">
    <property type="entry name" value="NAD(P)-binding Rossmann-fold domains"/>
    <property type="match status" value="1"/>
</dbReference>
<dbReference type="InterPro" id="IPR052184">
    <property type="entry name" value="SDR_enzymes"/>
</dbReference>
<dbReference type="PRINTS" id="PR00081">
    <property type="entry name" value="GDHRDH"/>
</dbReference>
<dbReference type="RefSeq" id="WP_123016375.1">
    <property type="nucleotide sequence ID" value="NZ_AP024911.1"/>
</dbReference>
<dbReference type="Pfam" id="PF00106">
    <property type="entry name" value="adh_short"/>
    <property type="match status" value="1"/>
</dbReference>
<dbReference type="Proteomes" id="UP001595384">
    <property type="component" value="Unassembled WGS sequence"/>
</dbReference>
<accession>A0ABV7C5Y6</accession>